<dbReference type="GO" id="GO:0005524">
    <property type="term" value="F:ATP binding"/>
    <property type="evidence" value="ECO:0007669"/>
    <property type="project" value="UniProtKB-KW"/>
</dbReference>
<evidence type="ECO:0000256" key="2">
    <source>
        <dbReference type="ARBA" id="ARBA00022801"/>
    </source>
</evidence>
<evidence type="ECO:0000256" key="4">
    <source>
        <dbReference type="PIRSR" id="PIRSR600407-2"/>
    </source>
</evidence>
<evidence type="ECO:0000313" key="5">
    <source>
        <dbReference type="EMBL" id="CAE7679765.1"/>
    </source>
</evidence>
<keyword evidence="2" id="KW-0378">Hydrolase</keyword>
<protein>
    <submittedName>
        <fullName evidence="5">GDA1 protein</fullName>
    </submittedName>
</protein>
<reference evidence="5" key="1">
    <citation type="submission" date="2021-02" db="EMBL/GenBank/DDBJ databases">
        <authorList>
            <person name="Dougan E. K."/>
            <person name="Rhodes N."/>
            <person name="Thang M."/>
            <person name="Chan C."/>
        </authorList>
    </citation>
    <scope>NUCLEOTIDE SEQUENCE</scope>
</reference>
<organism evidence="5 6">
    <name type="scientific">Symbiodinium pilosum</name>
    <name type="common">Dinoflagellate</name>
    <dbReference type="NCBI Taxonomy" id="2952"/>
    <lineage>
        <taxon>Eukaryota</taxon>
        <taxon>Sar</taxon>
        <taxon>Alveolata</taxon>
        <taxon>Dinophyceae</taxon>
        <taxon>Suessiales</taxon>
        <taxon>Symbiodiniaceae</taxon>
        <taxon>Symbiodinium</taxon>
    </lineage>
</organism>
<keyword evidence="6" id="KW-1185">Reference proteome</keyword>
<dbReference type="GO" id="GO:0009134">
    <property type="term" value="P:nucleoside diphosphate catabolic process"/>
    <property type="evidence" value="ECO:0007669"/>
    <property type="project" value="TreeGrafter"/>
</dbReference>
<proteinExistence type="inferred from homology"/>
<evidence type="ECO:0000313" key="6">
    <source>
        <dbReference type="Proteomes" id="UP000649617"/>
    </source>
</evidence>
<dbReference type="GO" id="GO:0016020">
    <property type="term" value="C:membrane"/>
    <property type="evidence" value="ECO:0007669"/>
    <property type="project" value="TreeGrafter"/>
</dbReference>
<evidence type="ECO:0000256" key="3">
    <source>
        <dbReference type="PIRSR" id="PIRSR600407-1"/>
    </source>
</evidence>
<accession>A0A812WMZ2</accession>
<gene>
    <name evidence="5" type="primary">GDA1</name>
    <name evidence="5" type="ORF">SPIL2461_LOCUS18905</name>
</gene>
<dbReference type="PANTHER" id="PTHR11782:SF83">
    <property type="entry name" value="GUANOSINE-DIPHOSPHATASE"/>
    <property type="match status" value="1"/>
</dbReference>
<dbReference type="EMBL" id="CAJNIZ010044149">
    <property type="protein sequence ID" value="CAE7679765.1"/>
    <property type="molecule type" value="Genomic_DNA"/>
</dbReference>
<feature type="active site" description="Proton acceptor" evidence="3">
    <location>
        <position position="10"/>
    </location>
</feature>
<feature type="binding site" evidence="4">
    <location>
        <begin position="44"/>
        <end position="48"/>
    </location>
    <ligand>
        <name>ATP</name>
        <dbReference type="ChEBI" id="CHEBI:30616"/>
    </ligand>
</feature>
<keyword evidence="4" id="KW-0067">ATP-binding</keyword>
<dbReference type="GO" id="GO:0017110">
    <property type="term" value="F:nucleoside diphosphate phosphatase activity"/>
    <property type="evidence" value="ECO:0007669"/>
    <property type="project" value="TreeGrafter"/>
</dbReference>
<dbReference type="Pfam" id="PF01150">
    <property type="entry name" value="GDA1_CD39"/>
    <property type="match status" value="1"/>
</dbReference>
<sequence>MASVATGEEEGVFGWISANYLMGNLGPARNPSSNTTVGSLDLGGASAQIVFMPQKSIIQHAFPLKLGPHRLQVYSFSFLHFGVREAAHSTASRVISDALLAVQSETEVYHPCFAKGYIYTPKFSYNTARFHAIKVQMQGTSDFLQCEKLMKRIFNKDAPCLVAQCSFYGVYQPRLYTERFLAFAHFALIAKNLGLPETAQLEDFRAATQYVCSLTLEILDALFSRVEDNYSRTHLCFHATFAYVLLNFGYGMEEQNNLVFKTSHAGKPIDWAVGAMIYEINQDIRLSTALANVSAAS</sequence>
<dbReference type="AlphaFoldDB" id="A0A812WMZ2"/>
<dbReference type="Gene3D" id="3.30.420.150">
    <property type="entry name" value="Exopolyphosphatase. Domain 2"/>
    <property type="match status" value="1"/>
</dbReference>
<comment type="similarity">
    <text evidence="1">Belongs to the GDA1/CD39 NTPase family.</text>
</comment>
<dbReference type="PANTHER" id="PTHR11782">
    <property type="entry name" value="ADENOSINE/GUANOSINE DIPHOSPHATASE"/>
    <property type="match status" value="1"/>
</dbReference>
<evidence type="ECO:0000256" key="1">
    <source>
        <dbReference type="ARBA" id="ARBA00009283"/>
    </source>
</evidence>
<dbReference type="InterPro" id="IPR000407">
    <property type="entry name" value="GDA1_CD39_NTPase"/>
</dbReference>
<dbReference type="OrthoDB" id="6372431at2759"/>
<keyword evidence="4" id="KW-0547">Nucleotide-binding</keyword>
<comment type="caution">
    <text evidence="5">The sequence shown here is derived from an EMBL/GenBank/DDBJ whole genome shotgun (WGS) entry which is preliminary data.</text>
</comment>
<name>A0A812WMZ2_SYMPI</name>
<dbReference type="Proteomes" id="UP000649617">
    <property type="component" value="Unassembled WGS sequence"/>
</dbReference>